<protein>
    <submittedName>
        <fullName evidence="7">UDP-glucuronosyltransferase 2C1-like</fullName>
    </submittedName>
</protein>
<dbReference type="PANTHER" id="PTHR48043">
    <property type="entry name" value="EG:EG0003.4 PROTEIN-RELATED"/>
    <property type="match status" value="1"/>
</dbReference>
<dbReference type="CDD" id="cd03784">
    <property type="entry name" value="GT1_Gtf-like"/>
    <property type="match status" value="1"/>
</dbReference>
<evidence type="ECO:0000256" key="5">
    <source>
        <dbReference type="SAM" id="Phobius"/>
    </source>
</evidence>
<feature type="transmembrane region" description="Helical" evidence="5">
    <location>
        <begin position="615"/>
        <end position="638"/>
    </location>
</feature>
<dbReference type="AlphaFoldDB" id="A0A8B7ZT37"/>
<feature type="transmembrane region" description="Helical" evidence="5">
    <location>
        <begin position="6"/>
        <end position="25"/>
    </location>
</feature>
<dbReference type="Gene3D" id="3.40.50.2000">
    <property type="entry name" value="Glycogen Phosphorylase B"/>
    <property type="match status" value="2"/>
</dbReference>
<evidence type="ECO:0000313" key="7">
    <source>
        <dbReference type="RefSeq" id="XP_022108743.1"/>
    </source>
</evidence>
<sequence length="652" mass="72987">MVASLHIPFICWVAVLFFVSTREWLHLSTYHLHLPCLQHASTEILAVMGKGVGLFVFLPVFACILGLTASGQNAVGDSTQDSSNSKRASAENDKVSREFKAGQFGSEITVNQNQLTPAADAASSQEKGAVTRANGTAKRILIIDCLMDGSHTHIQRLLARELASRGHNVTWLTAKVLLYWPTEEDKQLINFRTFDATMTREIQQKILDYWTRKSLNGEMASFSWYAKMWLGKSEDEVKYMFKNLENNLKSFFLGVDFDGLRAANFDVVLCEVMFPACSVVAHDVLQVPFINTVNGGFLGTRYSRWYNQSSPLSYVPEFVTGYTDSMTFPQRVKNLLVSAASMLIYNYALFAGVDRARAETGFDTRLGAREIMARSELFILNWDFHIEFPRPISPNTILIGGLTIGAPKPLPQDFETFIQGSGKQGVIIFSVSTLLHVMDMEMAEMIATALAKLPQRVIWKYLGDKRPASLGNNTMIAPWISQQDLIAHEKTRLLIYHGGLNGGYEAMYYGVPILGIPMFTDQVDDLVRLKYRVGMADYFPKGMRGLTSEQLYQGIRGVLDDPSYSENAKRASGKLRDHLSFSREIWPLAQTARRIESAIEHGTAHLRTNTESLAWYQQILVDVICIYISAIVASVFVLSKFACSCGSRTTPR</sequence>
<organism evidence="6 7">
    <name type="scientific">Acanthaster planci</name>
    <name type="common">Crown-of-thorns starfish</name>
    <dbReference type="NCBI Taxonomy" id="133434"/>
    <lineage>
        <taxon>Eukaryota</taxon>
        <taxon>Metazoa</taxon>
        <taxon>Echinodermata</taxon>
        <taxon>Eleutherozoa</taxon>
        <taxon>Asterozoa</taxon>
        <taxon>Asteroidea</taxon>
        <taxon>Valvatacea</taxon>
        <taxon>Valvatida</taxon>
        <taxon>Acanthasteridae</taxon>
        <taxon>Acanthaster</taxon>
    </lineage>
</organism>
<dbReference type="KEGG" id="aplc:110989002"/>
<evidence type="ECO:0000256" key="3">
    <source>
        <dbReference type="ARBA" id="ARBA00022679"/>
    </source>
</evidence>
<dbReference type="InterPro" id="IPR050271">
    <property type="entry name" value="UDP-glycosyltransferase"/>
</dbReference>
<dbReference type="FunFam" id="3.40.50.2000:FF:000021">
    <property type="entry name" value="UDP-glucuronosyltransferase"/>
    <property type="match status" value="1"/>
</dbReference>
<dbReference type="InterPro" id="IPR002213">
    <property type="entry name" value="UDP_glucos_trans"/>
</dbReference>
<dbReference type="RefSeq" id="XP_022108743.1">
    <property type="nucleotide sequence ID" value="XM_022253051.1"/>
</dbReference>
<keyword evidence="5" id="KW-0812">Transmembrane</keyword>
<proteinExistence type="inferred from homology"/>
<evidence type="ECO:0000256" key="4">
    <source>
        <dbReference type="SAM" id="MobiDB-lite"/>
    </source>
</evidence>
<evidence type="ECO:0000313" key="6">
    <source>
        <dbReference type="Proteomes" id="UP000694845"/>
    </source>
</evidence>
<dbReference type="PANTHER" id="PTHR48043:SF145">
    <property type="entry name" value="FI06409P-RELATED"/>
    <property type="match status" value="1"/>
</dbReference>
<feature type="transmembrane region" description="Helical" evidence="5">
    <location>
        <begin position="45"/>
        <end position="67"/>
    </location>
</feature>
<comment type="similarity">
    <text evidence="1">Belongs to the UDP-glycosyltransferase family.</text>
</comment>
<reference evidence="7" key="1">
    <citation type="submission" date="2025-08" db="UniProtKB">
        <authorList>
            <consortium name="RefSeq"/>
        </authorList>
    </citation>
    <scope>IDENTIFICATION</scope>
</reference>
<dbReference type="OMA" id="DMEMAEM"/>
<feature type="region of interest" description="Disordered" evidence="4">
    <location>
        <begin position="74"/>
        <end position="94"/>
    </location>
</feature>
<keyword evidence="3" id="KW-0808">Transferase</keyword>
<dbReference type="OrthoDB" id="5835829at2759"/>
<keyword evidence="2" id="KW-0328">Glycosyltransferase</keyword>
<evidence type="ECO:0000256" key="2">
    <source>
        <dbReference type="ARBA" id="ARBA00022676"/>
    </source>
</evidence>
<evidence type="ECO:0000256" key="1">
    <source>
        <dbReference type="ARBA" id="ARBA00009995"/>
    </source>
</evidence>
<dbReference type="Pfam" id="PF00201">
    <property type="entry name" value="UDPGT"/>
    <property type="match status" value="1"/>
</dbReference>
<keyword evidence="5" id="KW-1133">Transmembrane helix</keyword>
<keyword evidence="6" id="KW-1185">Reference proteome</keyword>
<dbReference type="Proteomes" id="UP000694845">
    <property type="component" value="Unplaced"/>
</dbReference>
<name>A0A8B7ZT37_ACAPL</name>
<accession>A0A8B7ZT37</accession>
<feature type="compositionally biased region" description="Polar residues" evidence="4">
    <location>
        <begin position="74"/>
        <end position="87"/>
    </location>
</feature>
<dbReference type="SUPFAM" id="SSF53756">
    <property type="entry name" value="UDP-Glycosyltransferase/glycogen phosphorylase"/>
    <property type="match status" value="1"/>
</dbReference>
<dbReference type="GeneID" id="110989002"/>
<dbReference type="GO" id="GO:0008194">
    <property type="term" value="F:UDP-glycosyltransferase activity"/>
    <property type="evidence" value="ECO:0007669"/>
    <property type="project" value="InterPro"/>
</dbReference>
<gene>
    <name evidence="7" type="primary">LOC110989002</name>
</gene>
<keyword evidence="5" id="KW-0472">Membrane</keyword>